<feature type="non-terminal residue" evidence="1">
    <location>
        <position position="44"/>
    </location>
</feature>
<name>A0A382PIE6_9ZZZZ</name>
<reference evidence="1" key="1">
    <citation type="submission" date="2018-05" db="EMBL/GenBank/DDBJ databases">
        <authorList>
            <person name="Lanie J.A."/>
            <person name="Ng W.-L."/>
            <person name="Kazmierczak K.M."/>
            <person name="Andrzejewski T.M."/>
            <person name="Davidsen T.M."/>
            <person name="Wayne K.J."/>
            <person name="Tettelin H."/>
            <person name="Glass J.I."/>
            <person name="Rusch D."/>
            <person name="Podicherti R."/>
            <person name="Tsui H.-C.T."/>
            <person name="Winkler M.E."/>
        </authorList>
    </citation>
    <scope>NUCLEOTIDE SEQUENCE</scope>
</reference>
<dbReference type="Gene3D" id="3.40.50.150">
    <property type="entry name" value="Vaccinia Virus protein VP39"/>
    <property type="match status" value="1"/>
</dbReference>
<dbReference type="InterPro" id="IPR029063">
    <property type="entry name" value="SAM-dependent_MTases_sf"/>
</dbReference>
<dbReference type="GO" id="GO:0008168">
    <property type="term" value="F:methyltransferase activity"/>
    <property type="evidence" value="ECO:0007669"/>
    <property type="project" value="InterPro"/>
</dbReference>
<dbReference type="AlphaFoldDB" id="A0A382PIE6"/>
<evidence type="ECO:0008006" key="2">
    <source>
        <dbReference type="Google" id="ProtNLM"/>
    </source>
</evidence>
<proteinExistence type="predicted"/>
<protein>
    <recommendedName>
        <fullName evidence="2">DNA methylase N-4/N-6 domain-containing protein</fullName>
    </recommendedName>
</protein>
<organism evidence="1">
    <name type="scientific">marine metagenome</name>
    <dbReference type="NCBI Taxonomy" id="408172"/>
    <lineage>
        <taxon>unclassified sequences</taxon>
        <taxon>metagenomes</taxon>
        <taxon>ecological metagenomes</taxon>
    </lineage>
</organism>
<dbReference type="GO" id="GO:0003676">
    <property type="term" value="F:nucleic acid binding"/>
    <property type="evidence" value="ECO:0007669"/>
    <property type="project" value="InterPro"/>
</dbReference>
<sequence>MDKLHQERGEFVDLIFCDPPYFLSNGGITCQNGKMVKVDKGDWD</sequence>
<gene>
    <name evidence="1" type="ORF">METZ01_LOCUS325404</name>
</gene>
<dbReference type="PROSITE" id="PS00092">
    <property type="entry name" value="N6_MTASE"/>
    <property type="match status" value="1"/>
</dbReference>
<dbReference type="InterPro" id="IPR002052">
    <property type="entry name" value="DNA_methylase_N6_adenine_CS"/>
</dbReference>
<dbReference type="EMBL" id="UINC01107291">
    <property type="protein sequence ID" value="SVC72550.1"/>
    <property type="molecule type" value="Genomic_DNA"/>
</dbReference>
<accession>A0A382PIE6</accession>
<evidence type="ECO:0000313" key="1">
    <source>
        <dbReference type="EMBL" id="SVC72550.1"/>
    </source>
</evidence>
<dbReference type="GO" id="GO:0032259">
    <property type="term" value="P:methylation"/>
    <property type="evidence" value="ECO:0007669"/>
    <property type="project" value="InterPro"/>
</dbReference>